<protein>
    <submittedName>
        <fullName evidence="1">Coiled-coil protein</fullName>
    </submittedName>
</protein>
<evidence type="ECO:0000313" key="1">
    <source>
        <dbReference type="EMBL" id="GAS95513.1"/>
    </source>
</evidence>
<keyword evidence="2" id="KW-1185">Reference proteome</keyword>
<evidence type="ECO:0000313" key="2">
    <source>
        <dbReference type="Proteomes" id="UP000069443"/>
    </source>
</evidence>
<name>A0A100WCM2_MYCCR</name>
<dbReference type="RefSeq" id="WP_062656693.1">
    <property type="nucleotide sequence ID" value="NZ_BCSY01000039.1"/>
</dbReference>
<gene>
    <name evidence="1" type="ORF">RMCC_2479</name>
</gene>
<accession>A0A100WCM2</accession>
<dbReference type="AlphaFoldDB" id="A0A100WCM2"/>
<proteinExistence type="predicted"/>
<comment type="caution">
    <text evidence="1">The sequence shown here is derived from an EMBL/GenBank/DDBJ whole genome shotgun (WGS) entry which is preliminary data.</text>
</comment>
<reference evidence="2" key="2">
    <citation type="submission" date="2016-02" db="EMBL/GenBank/DDBJ databases">
        <title>Draft genome sequence of five rapidly growing Mycobacterium species.</title>
        <authorList>
            <person name="Katahira K."/>
            <person name="Gotou Y."/>
            <person name="Iida K."/>
            <person name="Ogura Y."/>
            <person name="Hayashi T."/>
        </authorList>
    </citation>
    <scope>NUCLEOTIDE SEQUENCE [LARGE SCALE GENOMIC DNA]</scope>
    <source>
        <strain evidence="2">JCM15298</strain>
    </source>
</reference>
<dbReference type="EMBL" id="BCSY01000039">
    <property type="protein sequence ID" value="GAS95513.1"/>
    <property type="molecule type" value="Genomic_DNA"/>
</dbReference>
<reference evidence="2" key="1">
    <citation type="journal article" date="2016" name="Genome Announc.">
        <title>Draft Genome Sequences of Five Rapidly Growing Mycobacterium Species, M. thermoresistibile, M. fortuitum subsp. acetamidolyticum, M. canariasense, M. brisbanense, and M. novocastrense.</title>
        <authorList>
            <person name="Katahira K."/>
            <person name="Ogura Y."/>
            <person name="Gotoh Y."/>
            <person name="Hayashi T."/>
        </authorList>
    </citation>
    <scope>NUCLEOTIDE SEQUENCE [LARGE SCALE GENOMIC DNA]</scope>
    <source>
        <strain evidence="2">JCM15298</strain>
    </source>
</reference>
<organism evidence="1 2">
    <name type="scientific">Mycolicibacterium canariasense</name>
    <name type="common">Mycobacterium canariasense</name>
    <dbReference type="NCBI Taxonomy" id="228230"/>
    <lineage>
        <taxon>Bacteria</taxon>
        <taxon>Bacillati</taxon>
        <taxon>Actinomycetota</taxon>
        <taxon>Actinomycetes</taxon>
        <taxon>Mycobacteriales</taxon>
        <taxon>Mycobacteriaceae</taxon>
        <taxon>Mycolicibacterium</taxon>
    </lineage>
</organism>
<dbReference type="Proteomes" id="UP000069443">
    <property type="component" value="Unassembled WGS sequence"/>
</dbReference>
<sequence length="76" mass="8128">MSDALSTAGAFRRLDELQSEHAVLLRDFAVVDQENMALRAQVEELTVENDALKAAAAARDSVLATAVAKACNGRQI</sequence>